<evidence type="ECO:0000313" key="2">
    <source>
        <dbReference type="Proteomes" id="UP001642360"/>
    </source>
</evidence>
<name>A0ABC8QLQ1_9AQUA</name>
<keyword evidence="2" id="KW-1185">Reference proteome</keyword>
<dbReference type="Proteomes" id="UP001642360">
    <property type="component" value="Unassembled WGS sequence"/>
</dbReference>
<gene>
    <name evidence="1" type="ORF">ILEXP_LOCUS344</name>
</gene>
<sequence length="112" mass="12845">MRSFCFTETQTQCCTSLPFQELGFALNDPPIPISLSLSLSPISLLAVIFSHILTEPSMHNHNQQQQSFALHHPKVPEFPYNRNQAERSSFTRQFSEGNRVRATSHGRILFWI</sequence>
<reference evidence="1 2" key="1">
    <citation type="submission" date="2024-02" db="EMBL/GenBank/DDBJ databases">
        <authorList>
            <person name="Vignale AGUSTIN F."/>
            <person name="Sosa J E."/>
            <person name="Modenutti C."/>
        </authorList>
    </citation>
    <scope>NUCLEOTIDE SEQUENCE [LARGE SCALE GENOMIC DNA]</scope>
</reference>
<dbReference type="EMBL" id="CAUOFW020000004">
    <property type="protein sequence ID" value="CAK9133433.1"/>
    <property type="molecule type" value="Genomic_DNA"/>
</dbReference>
<organism evidence="1 2">
    <name type="scientific">Ilex paraguariensis</name>
    <name type="common">yerba mate</name>
    <dbReference type="NCBI Taxonomy" id="185542"/>
    <lineage>
        <taxon>Eukaryota</taxon>
        <taxon>Viridiplantae</taxon>
        <taxon>Streptophyta</taxon>
        <taxon>Embryophyta</taxon>
        <taxon>Tracheophyta</taxon>
        <taxon>Spermatophyta</taxon>
        <taxon>Magnoliopsida</taxon>
        <taxon>eudicotyledons</taxon>
        <taxon>Gunneridae</taxon>
        <taxon>Pentapetalae</taxon>
        <taxon>asterids</taxon>
        <taxon>campanulids</taxon>
        <taxon>Aquifoliales</taxon>
        <taxon>Aquifoliaceae</taxon>
        <taxon>Ilex</taxon>
    </lineage>
</organism>
<proteinExistence type="predicted"/>
<accession>A0ABC8QLQ1</accession>
<protein>
    <submittedName>
        <fullName evidence="1">Uncharacterized protein</fullName>
    </submittedName>
</protein>
<dbReference type="AlphaFoldDB" id="A0ABC8QLQ1"/>
<comment type="caution">
    <text evidence="1">The sequence shown here is derived from an EMBL/GenBank/DDBJ whole genome shotgun (WGS) entry which is preliminary data.</text>
</comment>
<evidence type="ECO:0000313" key="1">
    <source>
        <dbReference type="EMBL" id="CAK9133433.1"/>
    </source>
</evidence>